<dbReference type="AlphaFoldDB" id="A0A8T1WA87"/>
<proteinExistence type="predicted"/>
<feature type="compositionally biased region" description="Low complexity" evidence="1">
    <location>
        <begin position="144"/>
        <end position="157"/>
    </location>
</feature>
<evidence type="ECO:0000313" key="2">
    <source>
        <dbReference type="EMBL" id="KAG7389648.1"/>
    </source>
</evidence>
<organism evidence="2 3">
    <name type="scientific">Phytophthora pseudosyringae</name>
    <dbReference type="NCBI Taxonomy" id="221518"/>
    <lineage>
        <taxon>Eukaryota</taxon>
        <taxon>Sar</taxon>
        <taxon>Stramenopiles</taxon>
        <taxon>Oomycota</taxon>
        <taxon>Peronosporomycetes</taxon>
        <taxon>Peronosporales</taxon>
        <taxon>Peronosporaceae</taxon>
        <taxon>Phytophthora</taxon>
    </lineage>
</organism>
<reference evidence="2" key="1">
    <citation type="submission" date="2021-02" db="EMBL/GenBank/DDBJ databases">
        <authorList>
            <person name="Palmer J.M."/>
        </authorList>
    </citation>
    <scope>NUCLEOTIDE SEQUENCE</scope>
    <source>
        <strain evidence="2">SCRP734</strain>
    </source>
</reference>
<protein>
    <submittedName>
        <fullName evidence="2">Uncharacterized protein</fullName>
    </submittedName>
</protein>
<feature type="compositionally biased region" description="Acidic residues" evidence="1">
    <location>
        <begin position="57"/>
        <end position="70"/>
    </location>
</feature>
<evidence type="ECO:0000313" key="3">
    <source>
        <dbReference type="Proteomes" id="UP000694044"/>
    </source>
</evidence>
<gene>
    <name evidence="2" type="ORF">PHYPSEUDO_010045</name>
</gene>
<name>A0A8T1WA87_9STRA</name>
<dbReference type="Proteomes" id="UP000694044">
    <property type="component" value="Unassembled WGS sequence"/>
</dbReference>
<feature type="compositionally biased region" description="Basic and acidic residues" evidence="1">
    <location>
        <begin position="9"/>
        <end position="19"/>
    </location>
</feature>
<accession>A0A8T1WA87</accession>
<feature type="region of interest" description="Disordered" evidence="1">
    <location>
        <begin position="1"/>
        <end position="341"/>
    </location>
</feature>
<dbReference type="OrthoDB" id="129036at2759"/>
<keyword evidence="3" id="KW-1185">Reference proteome</keyword>
<sequence length="341" mass="36336">MSTTPQKQETQELHEEHEQTSSPPTPPSVENQTQDTETEEEAMATKDEEHEHKDEKLQEEEEEKTQEEEVQTPSMASPPVAKHTPTQAFTSASKRKFDALHARNAAGDASISENEKNKKARASAWMKTPGTKKAPTKTRDFSFARPTASSASRTAALARDHAQAKATPTPPPARKPLHPKRTPAKVPRASESALRTPAMTDKASRPHVSYTPYTGPLPPLTVESSFAPKGSQSLDRGARTASPAKSRIACKPRPASAKKAKPQGTTGKENNGVTTEGGAATNAAASIKASRTPIKSSTTGSPVSKEQNRSAFEEKATAQLLASQQAASPVLTPTATVEPAA</sequence>
<feature type="compositionally biased region" description="Low complexity" evidence="1">
    <location>
        <begin position="270"/>
        <end position="285"/>
    </location>
</feature>
<feature type="compositionally biased region" description="Polar residues" evidence="1">
    <location>
        <begin position="293"/>
        <end position="305"/>
    </location>
</feature>
<dbReference type="EMBL" id="JAGDFM010000042">
    <property type="protein sequence ID" value="KAG7389648.1"/>
    <property type="molecule type" value="Genomic_DNA"/>
</dbReference>
<evidence type="ECO:0000256" key="1">
    <source>
        <dbReference type="SAM" id="MobiDB-lite"/>
    </source>
</evidence>
<comment type="caution">
    <text evidence="2">The sequence shown here is derived from an EMBL/GenBank/DDBJ whole genome shotgun (WGS) entry which is preliminary data.</text>
</comment>
<feature type="compositionally biased region" description="Basic and acidic residues" evidence="1">
    <location>
        <begin position="43"/>
        <end position="56"/>
    </location>
</feature>
<feature type="compositionally biased region" description="Low complexity" evidence="1">
    <location>
        <begin position="318"/>
        <end position="328"/>
    </location>
</feature>
<feature type="compositionally biased region" description="Basic and acidic residues" evidence="1">
    <location>
        <begin position="306"/>
        <end position="316"/>
    </location>
</feature>